<comment type="caution">
    <text evidence="3">The sequence shown here is derived from an EMBL/GenBank/DDBJ whole genome shotgun (WGS) entry which is preliminary data.</text>
</comment>
<feature type="domain" description="Glycosyl transferase family 1" evidence="1">
    <location>
        <begin position="240"/>
        <end position="329"/>
    </location>
</feature>
<dbReference type="Proteomes" id="UP001526246">
    <property type="component" value="Unassembled WGS sequence"/>
</dbReference>
<proteinExistence type="predicted"/>
<dbReference type="SUPFAM" id="SSF53756">
    <property type="entry name" value="UDP-Glycosyltransferase/glycogen phosphorylase"/>
    <property type="match status" value="1"/>
</dbReference>
<dbReference type="InterPro" id="IPR001296">
    <property type="entry name" value="Glyco_trans_1"/>
</dbReference>
<evidence type="ECO:0000259" key="1">
    <source>
        <dbReference type="Pfam" id="PF00534"/>
    </source>
</evidence>
<reference evidence="3 4" key="1">
    <citation type="submission" date="2022-10" db="EMBL/GenBank/DDBJ databases">
        <title>Sphingomonas sp.</title>
        <authorList>
            <person name="Jin C."/>
        </authorList>
    </citation>
    <scope>NUCLEOTIDE SEQUENCE [LARGE SCALE GENOMIC DNA]</scope>
    <source>
        <strain evidence="3 4">BN140010</strain>
    </source>
</reference>
<dbReference type="CDD" id="cd03801">
    <property type="entry name" value="GT4_PimA-like"/>
    <property type="match status" value="1"/>
</dbReference>
<sequence length="358" mass="37410">MLTTDAVGGVWTYSLELAAALAEQADTMTFLAVLGPSPNAGQLSRAAAIPGLQLVETGLPLDWTAADEATLRTTGTALAELAARADADLVQLHAPALAAADFPAPVVTVVHSCVATWWAAMREESLPDDFAWRTALAREGLRHSDLLVAPTRAFAAAVRQAYGLAQAPLAVPNGRTAAVAAAPSDGACFCLTAGRLWDEGKNVTAFDAAAALSATPFRAAGPLVGPNGAMVQLSAAASLGLIPEDRLAELLAERPIFVSPSRYEPFGLSVLEAAQAGCPLVLSSIPTFHELWTDAALFADSPHEIAAAVDRLAADPVERRRLGESARRRAARFTPEATGHAMLGHYRDLLGRERKVAA</sequence>
<accession>A0ABT3JBY6</accession>
<feature type="domain" description="Glycosyltransferase subfamily 4-like N-terminal" evidence="2">
    <location>
        <begin position="7"/>
        <end position="171"/>
    </location>
</feature>
<dbReference type="EMBL" id="JAPDOB010000001">
    <property type="protein sequence ID" value="MCW3796583.1"/>
    <property type="molecule type" value="Genomic_DNA"/>
</dbReference>
<evidence type="ECO:0000259" key="2">
    <source>
        <dbReference type="Pfam" id="PF13439"/>
    </source>
</evidence>
<evidence type="ECO:0000313" key="4">
    <source>
        <dbReference type="Proteomes" id="UP001526246"/>
    </source>
</evidence>
<organism evidence="3 4">
    <name type="scientific">Sphingomonas arvum</name>
    <dbReference type="NCBI Taxonomy" id="2992113"/>
    <lineage>
        <taxon>Bacteria</taxon>
        <taxon>Pseudomonadati</taxon>
        <taxon>Pseudomonadota</taxon>
        <taxon>Alphaproteobacteria</taxon>
        <taxon>Sphingomonadales</taxon>
        <taxon>Sphingomonadaceae</taxon>
        <taxon>Sphingomonas</taxon>
    </lineage>
</organism>
<keyword evidence="4" id="KW-1185">Reference proteome</keyword>
<protein>
    <submittedName>
        <fullName evidence="3">Glycosyltransferase family 4 protein</fullName>
    </submittedName>
</protein>
<dbReference type="RefSeq" id="WP_264880416.1">
    <property type="nucleotide sequence ID" value="NZ_JAPDOB010000001.1"/>
</dbReference>
<name>A0ABT3JBY6_9SPHN</name>
<dbReference type="Gene3D" id="3.40.50.2000">
    <property type="entry name" value="Glycogen Phosphorylase B"/>
    <property type="match status" value="2"/>
</dbReference>
<dbReference type="PANTHER" id="PTHR12526">
    <property type="entry name" value="GLYCOSYLTRANSFERASE"/>
    <property type="match status" value="1"/>
</dbReference>
<dbReference type="Pfam" id="PF00534">
    <property type="entry name" value="Glycos_transf_1"/>
    <property type="match status" value="1"/>
</dbReference>
<gene>
    <name evidence="3" type="ORF">OMW55_02005</name>
</gene>
<dbReference type="InterPro" id="IPR028098">
    <property type="entry name" value="Glyco_trans_4-like_N"/>
</dbReference>
<dbReference type="Pfam" id="PF13439">
    <property type="entry name" value="Glyco_transf_4"/>
    <property type="match status" value="1"/>
</dbReference>
<evidence type="ECO:0000313" key="3">
    <source>
        <dbReference type="EMBL" id="MCW3796583.1"/>
    </source>
</evidence>